<dbReference type="AlphaFoldDB" id="A0A9Q0JR86"/>
<dbReference type="FunFam" id="3.40.50.10140:FF:000007">
    <property type="entry name" value="Disease resistance protein (TIR-NBS-LRR class)"/>
    <property type="match status" value="1"/>
</dbReference>
<dbReference type="Gene3D" id="3.40.50.10140">
    <property type="entry name" value="Toll/interleukin-1 receptor homology (TIR) domain"/>
    <property type="match status" value="1"/>
</dbReference>
<dbReference type="Proteomes" id="UP001141806">
    <property type="component" value="Unassembled WGS sequence"/>
</dbReference>
<dbReference type="EMBL" id="JAMYWD010000133">
    <property type="protein sequence ID" value="KAJ4949864.1"/>
    <property type="molecule type" value="Genomic_DNA"/>
</dbReference>
<dbReference type="SUPFAM" id="SSF52200">
    <property type="entry name" value="Toll/Interleukin receptor TIR domain"/>
    <property type="match status" value="1"/>
</dbReference>
<evidence type="ECO:0000256" key="4">
    <source>
        <dbReference type="ARBA" id="ARBA00047304"/>
    </source>
</evidence>
<accession>A0A9Q0JR86</accession>
<evidence type="ECO:0000259" key="5">
    <source>
        <dbReference type="PROSITE" id="PS50104"/>
    </source>
</evidence>
<comment type="caution">
    <text evidence="6">The sequence shown here is derived from an EMBL/GenBank/DDBJ whole genome shotgun (WGS) entry which is preliminary data.</text>
</comment>
<sequence length="169" mass="19365">MMALDWASSTSVPTTFTTGSSSYDVFLNFRGEDTRKNFTGFLNLVLKHRGMDVFFDSKKLWTGEAIGPALHKAIEGSKIFIPVFSEGYAHSKWCLLELVQIVRCHISKGQMVLPIFYHVKPSHVRYQIGSFEEAFRKHEKNFEPHIVESWREALRVIGNLKGEIIDQSK</sequence>
<evidence type="ECO:0000256" key="1">
    <source>
        <dbReference type="ARBA" id="ARBA00011982"/>
    </source>
</evidence>
<dbReference type="GO" id="GO:0007165">
    <property type="term" value="P:signal transduction"/>
    <property type="evidence" value="ECO:0007669"/>
    <property type="project" value="InterPro"/>
</dbReference>
<dbReference type="OrthoDB" id="6160824at2759"/>
<dbReference type="PANTHER" id="PTHR32009">
    <property type="entry name" value="TMV RESISTANCE PROTEIN N-LIKE"/>
    <property type="match status" value="1"/>
</dbReference>
<dbReference type="SMART" id="SM00255">
    <property type="entry name" value="TIR"/>
    <property type="match status" value="1"/>
</dbReference>
<evidence type="ECO:0000313" key="6">
    <source>
        <dbReference type="EMBL" id="KAJ4949864.1"/>
    </source>
</evidence>
<dbReference type="GO" id="GO:0061809">
    <property type="term" value="F:NAD+ nucleosidase activity, cyclic ADP-ribose generating"/>
    <property type="evidence" value="ECO:0007669"/>
    <property type="project" value="UniProtKB-EC"/>
</dbReference>
<keyword evidence="2" id="KW-0378">Hydrolase</keyword>
<proteinExistence type="predicted"/>
<gene>
    <name evidence="6" type="ORF">NE237_026717</name>
</gene>
<evidence type="ECO:0000313" key="7">
    <source>
        <dbReference type="Proteomes" id="UP001141806"/>
    </source>
</evidence>
<reference evidence="6" key="1">
    <citation type="journal article" date="2023" name="Plant J.">
        <title>The genome of the king protea, Protea cynaroides.</title>
        <authorList>
            <person name="Chang J."/>
            <person name="Duong T.A."/>
            <person name="Schoeman C."/>
            <person name="Ma X."/>
            <person name="Roodt D."/>
            <person name="Barker N."/>
            <person name="Li Z."/>
            <person name="Van de Peer Y."/>
            <person name="Mizrachi E."/>
        </authorList>
    </citation>
    <scope>NUCLEOTIDE SEQUENCE</scope>
    <source>
        <tissue evidence="6">Young leaves</tissue>
    </source>
</reference>
<protein>
    <recommendedName>
        <fullName evidence="1">ADP-ribosyl cyclase/cyclic ADP-ribose hydrolase</fullName>
        <ecNumber evidence="1">3.2.2.6</ecNumber>
    </recommendedName>
</protein>
<comment type="catalytic activity">
    <reaction evidence="4">
        <text>NAD(+) + H2O = ADP-D-ribose + nicotinamide + H(+)</text>
        <dbReference type="Rhea" id="RHEA:16301"/>
        <dbReference type="ChEBI" id="CHEBI:15377"/>
        <dbReference type="ChEBI" id="CHEBI:15378"/>
        <dbReference type="ChEBI" id="CHEBI:17154"/>
        <dbReference type="ChEBI" id="CHEBI:57540"/>
        <dbReference type="ChEBI" id="CHEBI:57967"/>
        <dbReference type="EC" id="3.2.2.6"/>
    </reaction>
    <physiologicalReaction direction="left-to-right" evidence="4">
        <dbReference type="Rhea" id="RHEA:16302"/>
    </physiologicalReaction>
</comment>
<dbReference type="InterPro" id="IPR035897">
    <property type="entry name" value="Toll_tir_struct_dom_sf"/>
</dbReference>
<keyword evidence="3" id="KW-0520">NAD</keyword>
<dbReference type="PANTHER" id="PTHR32009:SF39">
    <property type="entry name" value="TIR DOMAIN-CONTAINING PROTEIN"/>
    <property type="match status" value="1"/>
</dbReference>
<name>A0A9Q0JR86_9MAGN</name>
<evidence type="ECO:0000256" key="2">
    <source>
        <dbReference type="ARBA" id="ARBA00022801"/>
    </source>
</evidence>
<keyword evidence="7" id="KW-1185">Reference proteome</keyword>
<organism evidence="6 7">
    <name type="scientific">Protea cynaroides</name>
    <dbReference type="NCBI Taxonomy" id="273540"/>
    <lineage>
        <taxon>Eukaryota</taxon>
        <taxon>Viridiplantae</taxon>
        <taxon>Streptophyta</taxon>
        <taxon>Embryophyta</taxon>
        <taxon>Tracheophyta</taxon>
        <taxon>Spermatophyta</taxon>
        <taxon>Magnoliopsida</taxon>
        <taxon>Proteales</taxon>
        <taxon>Proteaceae</taxon>
        <taxon>Protea</taxon>
    </lineage>
</organism>
<evidence type="ECO:0000256" key="3">
    <source>
        <dbReference type="ARBA" id="ARBA00023027"/>
    </source>
</evidence>
<dbReference type="InterPro" id="IPR000157">
    <property type="entry name" value="TIR_dom"/>
</dbReference>
<dbReference type="PROSITE" id="PS50104">
    <property type="entry name" value="TIR"/>
    <property type="match status" value="1"/>
</dbReference>
<dbReference type="EC" id="3.2.2.6" evidence="1"/>
<dbReference type="Pfam" id="PF01582">
    <property type="entry name" value="TIR"/>
    <property type="match status" value="1"/>
</dbReference>
<feature type="domain" description="TIR" evidence="5">
    <location>
        <begin position="21"/>
        <end position="169"/>
    </location>
</feature>